<name>A0A0A8YBW4_ARUDO</name>
<dbReference type="EMBL" id="GBRH01274444">
    <property type="protein sequence ID" value="JAD23451.1"/>
    <property type="molecule type" value="Transcribed_RNA"/>
</dbReference>
<evidence type="ECO:0000313" key="1">
    <source>
        <dbReference type="EMBL" id="JAD23451.1"/>
    </source>
</evidence>
<reference evidence="1" key="2">
    <citation type="journal article" date="2015" name="Data Brief">
        <title>Shoot transcriptome of the giant reed, Arundo donax.</title>
        <authorList>
            <person name="Barrero R.A."/>
            <person name="Guerrero F.D."/>
            <person name="Moolhuijzen P."/>
            <person name="Goolsby J.A."/>
            <person name="Tidwell J."/>
            <person name="Bellgard S.E."/>
            <person name="Bellgard M.I."/>
        </authorList>
    </citation>
    <scope>NUCLEOTIDE SEQUENCE</scope>
    <source>
        <tissue evidence="1">Shoot tissue taken approximately 20 cm above the soil surface</tissue>
    </source>
</reference>
<accession>A0A0A8YBW4</accession>
<dbReference type="AlphaFoldDB" id="A0A0A8YBW4"/>
<protein>
    <submittedName>
        <fullName evidence="1">Uncharacterized protein</fullName>
    </submittedName>
</protein>
<reference evidence="1" key="1">
    <citation type="submission" date="2014-09" db="EMBL/GenBank/DDBJ databases">
        <authorList>
            <person name="Magalhaes I.L.F."/>
            <person name="Oliveira U."/>
            <person name="Santos F.R."/>
            <person name="Vidigal T.H.D.A."/>
            <person name="Brescovit A.D."/>
            <person name="Santos A.J."/>
        </authorList>
    </citation>
    <scope>NUCLEOTIDE SEQUENCE</scope>
    <source>
        <tissue evidence="1">Shoot tissue taken approximately 20 cm above the soil surface</tissue>
    </source>
</reference>
<organism evidence="1">
    <name type="scientific">Arundo donax</name>
    <name type="common">Giant reed</name>
    <name type="synonym">Donax arundinaceus</name>
    <dbReference type="NCBI Taxonomy" id="35708"/>
    <lineage>
        <taxon>Eukaryota</taxon>
        <taxon>Viridiplantae</taxon>
        <taxon>Streptophyta</taxon>
        <taxon>Embryophyta</taxon>
        <taxon>Tracheophyta</taxon>
        <taxon>Spermatophyta</taxon>
        <taxon>Magnoliopsida</taxon>
        <taxon>Liliopsida</taxon>
        <taxon>Poales</taxon>
        <taxon>Poaceae</taxon>
        <taxon>PACMAD clade</taxon>
        <taxon>Arundinoideae</taxon>
        <taxon>Arundineae</taxon>
        <taxon>Arundo</taxon>
    </lineage>
</organism>
<proteinExistence type="predicted"/>
<sequence>MRSRNPAKSSSPCVTWKLSAWSSRVLPPLELCCAAIYGTYREN</sequence>